<dbReference type="PANTHER" id="PTHR43546">
    <property type="entry name" value="UPF0173 METAL-DEPENDENT HYDROLASE MJ1163-RELATED"/>
    <property type="match status" value="1"/>
</dbReference>
<feature type="domain" description="Metallo-beta-lactamase" evidence="1">
    <location>
        <begin position="7"/>
        <end position="178"/>
    </location>
</feature>
<dbReference type="PANTHER" id="PTHR43546:SF3">
    <property type="entry name" value="UPF0173 METAL-DEPENDENT HYDROLASE MJ1163"/>
    <property type="match status" value="1"/>
</dbReference>
<comment type="caution">
    <text evidence="2">The sequence shown here is derived from an EMBL/GenBank/DDBJ whole genome shotgun (WGS) entry which is preliminary data.</text>
</comment>
<sequence>MRLTKFEHAALLIEQSGKKLFIDPGMFTTAITDAVNTAAVVITHEHPDHWTPEQLRRILEASPTAVVYGPEGVVNAVREADASIAVTRVDPGDAVEAGPFSLRFSGGRHAVIHSSIPVVDNVGVLVNDVLYYPGDSWAVPEGVEVDVLAVPAGAPWLKIAEAIDYVLEVKPKRSFPTHEMVLSTAGKNMAGDRIRWATEQGGGEFFPLQPGDALDL</sequence>
<dbReference type="Pfam" id="PF13483">
    <property type="entry name" value="Lactamase_B_3"/>
    <property type="match status" value="1"/>
</dbReference>
<organism evidence="2 3">
    <name type="scientific">Herbiconiux flava</name>
    <dbReference type="NCBI Taxonomy" id="881268"/>
    <lineage>
        <taxon>Bacteria</taxon>
        <taxon>Bacillati</taxon>
        <taxon>Actinomycetota</taxon>
        <taxon>Actinomycetes</taxon>
        <taxon>Micrococcales</taxon>
        <taxon>Microbacteriaceae</taxon>
        <taxon>Herbiconiux</taxon>
    </lineage>
</organism>
<dbReference type="InterPro" id="IPR036866">
    <property type="entry name" value="RibonucZ/Hydroxyglut_hydro"/>
</dbReference>
<name>A0A852STE2_9MICO</name>
<dbReference type="SUPFAM" id="SSF56281">
    <property type="entry name" value="Metallo-hydrolase/oxidoreductase"/>
    <property type="match status" value="1"/>
</dbReference>
<accession>A0A852STE2</accession>
<dbReference type="AlphaFoldDB" id="A0A852STE2"/>
<evidence type="ECO:0000313" key="3">
    <source>
        <dbReference type="Proteomes" id="UP000549913"/>
    </source>
</evidence>
<evidence type="ECO:0000313" key="2">
    <source>
        <dbReference type="EMBL" id="NYD72022.1"/>
    </source>
</evidence>
<keyword evidence="3" id="KW-1185">Reference proteome</keyword>
<protein>
    <submittedName>
        <fullName evidence="2">L-ascorbate metabolism protein UlaG (Beta-lactamase superfamily)</fullName>
    </submittedName>
</protein>
<dbReference type="InterPro" id="IPR001279">
    <property type="entry name" value="Metallo-B-lactamas"/>
</dbReference>
<dbReference type="Gene3D" id="3.60.15.10">
    <property type="entry name" value="Ribonuclease Z/Hydroxyacylglutathione hydrolase-like"/>
    <property type="match status" value="1"/>
</dbReference>
<dbReference type="RefSeq" id="WP_179548849.1">
    <property type="nucleotide sequence ID" value="NZ_BSEW01000002.1"/>
</dbReference>
<gene>
    <name evidence="2" type="ORF">BJ984_003180</name>
</gene>
<dbReference type="SMART" id="SM00849">
    <property type="entry name" value="Lactamase_B"/>
    <property type="match status" value="1"/>
</dbReference>
<proteinExistence type="predicted"/>
<dbReference type="InterPro" id="IPR050114">
    <property type="entry name" value="UPF0173_UPF0282_UlaG_hydrolase"/>
</dbReference>
<dbReference type="EMBL" id="JACCBM010000001">
    <property type="protein sequence ID" value="NYD72022.1"/>
    <property type="molecule type" value="Genomic_DNA"/>
</dbReference>
<reference evidence="2 3" key="1">
    <citation type="submission" date="2020-07" db="EMBL/GenBank/DDBJ databases">
        <title>Sequencing the genomes of 1000 actinobacteria strains.</title>
        <authorList>
            <person name="Klenk H.-P."/>
        </authorList>
    </citation>
    <scope>NUCLEOTIDE SEQUENCE [LARGE SCALE GENOMIC DNA]</scope>
    <source>
        <strain evidence="2 3">DSM 26474</strain>
    </source>
</reference>
<evidence type="ECO:0000259" key="1">
    <source>
        <dbReference type="SMART" id="SM00849"/>
    </source>
</evidence>
<dbReference type="Proteomes" id="UP000549913">
    <property type="component" value="Unassembled WGS sequence"/>
</dbReference>